<dbReference type="InterPro" id="IPR036388">
    <property type="entry name" value="WH-like_DNA-bd_sf"/>
</dbReference>
<evidence type="ECO:0000313" key="4">
    <source>
        <dbReference type="Proteomes" id="UP000253782"/>
    </source>
</evidence>
<dbReference type="OrthoDB" id="9802364at2"/>
<name>A0A369UJX1_9GAMM</name>
<evidence type="ECO:0000259" key="2">
    <source>
        <dbReference type="Pfam" id="PF01726"/>
    </source>
</evidence>
<dbReference type="Gene3D" id="1.10.10.10">
    <property type="entry name" value="Winged helix-like DNA-binding domain superfamily/Winged helix DNA-binding domain"/>
    <property type="match status" value="1"/>
</dbReference>
<evidence type="ECO:0000313" key="3">
    <source>
        <dbReference type="EMBL" id="RDD80817.1"/>
    </source>
</evidence>
<proteinExistence type="predicted"/>
<feature type="domain" description="LexA repressor DNA-binding" evidence="2">
    <location>
        <begin position="2"/>
        <end position="64"/>
    </location>
</feature>
<gene>
    <name evidence="3" type="ORF">DVJ77_15280</name>
</gene>
<dbReference type="SUPFAM" id="SSF46785">
    <property type="entry name" value="Winged helix' DNA-binding domain"/>
    <property type="match status" value="1"/>
</dbReference>
<dbReference type="InterPro" id="IPR036390">
    <property type="entry name" value="WH_DNA-bd_sf"/>
</dbReference>
<protein>
    <recommendedName>
        <fullName evidence="2">LexA repressor DNA-binding domain-containing protein</fullName>
    </recommendedName>
</protein>
<dbReference type="GO" id="GO:0004252">
    <property type="term" value="F:serine-type endopeptidase activity"/>
    <property type="evidence" value="ECO:0007669"/>
    <property type="project" value="InterPro"/>
</dbReference>
<sequence>MNTASARRRQILNFIRSRVVTEGQPPTLEEIAAACGLASRSAAQKHVRALQASGELEVTPGKARSARPKQRRTSPAGAAPLFEVSVQDVVSLSDGDLRELVARLCIAGLAEVDLPPTPVTWGGDQRAPDGGIDVRVQLPAGTKRPARFPRAAIGFQVKATKMGDGEIRREMCPNGLLRPSIQEFIRAEGSYIIATSDSVADEEYKKRVAAMRAAIASEVSHEQAEVDYYDARRLADWTNQHPGVVAWARTRLGRPLQGWQPHGQWAGTRGGKPQPFVPDEKQRLTDPHQPERKFPLAEGLVHVRQVLRTGGSSVRLTGLSGVGKTRFAQALFEAEAASDPLSGELAVYTDTSHSPNPAPLAVLDELLASRRQAILVVDNCASQLHNQLTARCRASNRVSLLTIEYDIREDLPNETNVFHLATGSSELIEKVIEQQFPYISQVNVATITRFADGNSRVAIALANTMERNDSLSGLNDRELFERLFWLGKEVQHELMIAAEACALVYSFDGEDLDGELAQLAALTEESVTVLYRRVADLEHRGLAQRRGVWRAVLPHAVANTLASQALDSIPYALIARHLVHGQERLLKSFSRRLGYLGTSKTAITIVSKWLSAGELLGDFARLTPLLVEVLVNVAPVAPEGTLEAIERAIRGPDAAMVLAPDNAARTRIVGLVRSIAYEAAHFDRCVDVLMAFALVEAPDNGTNSTRDVIASLFLLYLSGTHASTEQRESWIKAALNSSNSDVQSIGRLCLSKALECDHFYSHYGFEFGARTRDYGWSPGAREAQAWFETFIALAADEEQRDINVANATSDLLARHFRSLWTIAGMVDALEKAAIPLLEAGWEKGWLAIRQTMQFDAAGFPSEIKARLQDLEERAKPKTLVGRVKAIVLNGYAAGLDFSDGENTSIGYERAERAARDLGELVAVDSDVFATVLPLVVSNDQGRQWMFGSGLAVGAKSIDACWAALIGAFEAAPEEQRNVQVLRGFMAGVFEKDRASFDRLMDAAMHRASLAKWAPVLQLSAPLDGAGCARLLASMDNPNVPAWVFQYLSLGRATQELADGVIALLLQRLSIKPDGMEIAIDVLSMHVFDNPGPMGPRITEVARTFLASVPLSRRNQRLDHALKCLVEVFLKGAEGEAAAIELLVAVRKGLESYTLSKYDLTEMLAALFKVQPRAALEILVGDETDEGDAHTRRHAVAGGVRSSALARVPQDALLEWCREGGPKRWAHVAPLLPAFAPKTDEGGIQWSEAVLALLNQAPQPVEVAASLVDLIEPMSWSGSRAEVIKQRLPLLDELASVLGPIHTEQLATWRSKINRTIEREMRRELDEHRASNERFE</sequence>
<reference evidence="3 4" key="1">
    <citation type="submission" date="2018-07" db="EMBL/GenBank/DDBJ databases">
        <title>Dyella tabacisoli L4-6T, whole genome shotgun sequence.</title>
        <authorList>
            <person name="Zhou X.-K."/>
            <person name="Li W.-J."/>
            <person name="Duan Y.-Q."/>
        </authorList>
    </citation>
    <scope>NUCLEOTIDE SEQUENCE [LARGE SCALE GENOMIC DNA]</scope>
    <source>
        <strain evidence="3 4">L4-6</strain>
    </source>
</reference>
<accession>A0A369UJX1</accession>
<feature type="region of interest" description="Disordered" evidence="1">
    <location>
        <begin position="55"/>
        <end position="78"/>
    </location>
</feature>
<organism evidence="3 4">
    <name type="scientific">Dyella tabacisoli</name>
    <dbReference type="NCBI Taxonomy" id="2282381"/>
    <lineage>
        <taxon>Bacteria</taxon>
        <taxon>Pseudomonadati</taxon>
        <taxon>Pseudomonadota</taxon>
        <taxon>Gammaproteobacteria</taxon>
        <taxon>Lysobacterales</taxon>
        <taxon>Rhodanobacteraceae</taxon>
        <taxon>Dyella</taxon>
    </lineage>
</organism>
<dbReference type="RefSeq" id="WP_114846390.1">
    <property type="nucleotide sequence ID" value="NZ_JBHSPE010000002.1"/>
</dbReference>
<keyword evidence="4" id="KW-1185">Reference proteome</keyword>
<dbReference type="GO" id="GO:0006508">
    <property type="term" value="P:proteolysis"/>
    <property type="evidence" value="ECO:0007669"/>
    <property type="project" value="InterPro"/>
</dbReference>
<dbReference type="Proteomes" id="UP000253782">
    <property type="component" value="Unassembled WGS sequence"/>
</dbReference>
<comment type="caution">
    <text evidence="3">The sequence shown here is derived from an EMBL/GenBank/DDBJ whole genome shotgun (WGS) entry which is preliminary data.</text>
</comment>
<evidence type="ECO:0000256" key="1">
    <source>
        <dbReference type="SAM" id="MobiDB-lite"/>
    </source>
</evidence>
<dbReference type="Pfam" id="PF01726">
    <property type="entry name" value="LexA_DNA_bind"/>
    <property type="match status" value="1"/>
</dbReference>
<dbReference type="InterPro" id="IPR006199">
    <property type="entry name" value="LexA_DNA-bd_dom"/>
</dbReference>
<dbReference type="EMBL" id="QQAH01000014">
    <property type="protein sequence ID" value="RDD80817.1"/>
    <property type="molecule type" value="Genomic_DNA"/>
</dbReference>